<dbReference type="PhylomeDB" id="Q54IX7"/>
<dbReference type="FunCoup" id="Q54IX7">
    <property type="interactions" value="877"/>
</dbReference>
<dbReference type="PaxDb" id="44689-DDB0187947"/>
<keyword evidence="4" id="KW-1185">Reference proteome</keyword>
<dbReference type="Proteomes" id="UP000002195">
    <property type="component" value="Unassembled WGS sequence"/>
</dbReference>
<dbReference type="PANTHER" id="PTHR23524">
    <property type="entry name" value="TRANSPORTER, PUTATIVE (AFU_ORTHOLOGUE AFUA_8G04850)-RELATED"/>
    <property type="match status" value="1"/>
</dbReference>
<dbReference type="RefSeq" id="XP_636753.1">
    <property type="nucleotide sequence ID" value="XM_631661.1"/>
</dbReference>
<protein>
    <recommendedName>
        <fullName evidence="5">MRH domain-containing protein</fullName>
    </recommendedName>
</protein>
<evidence type="ECO:0000313" key="3">
    <source>
        <dbReference type="EMBL" id="EAL63244.1"/>
    </source>
</evidence>
<dbReference type="AlphaFoldDB" id="Q54IX7"/>
<dbReference type="HOGENOM" id="CLU_261402_0_0_1"/>
<dbReference type="KEGG" id="ddi:DDB_G0288437"/>
<accession>Q54IX7</accession>
<feature type="signal peptide" evidence="2">
    <location>
        <begin position="1"/>
        <end position="21"/>
    </location>
</feature>
<feature type="transmembrane region" description="Helical" evidence="1">
    <location>
        <begin position="1242"/>
        <end position="1266"/>
    </location>
</feature>
<organism evidence="3 4">
    <name type="scientific">Dictyostelium discoideum</name>
    <name type="common">Social amoeba</name>
    <dbReference type="NCBI Taxonomy" id="44689"/>
    <lineage>
        <taxon>Eukaryota</taxon>
        <taxon>Amoebozoa</taxon>
        <taxon>Evosea</taxon>
        <taxon>Eumycetozoa</taxon>
        <taxon>Dictyostelia</taxon>
        <taxon>Dictyosteliales</taxon>
        <taxon>Dictyosteliaceae</taxon>
        <taxon>Dictyostelium</taxon>
    </lineage>
</organism>
<evidence type="ECO:0000256" key="1">
    <source>
        <dbReference type="SAM" id="Phobius"/>
    </source>
</evidence>
<sequence length="1302" mass="146101">MKIKIFSLILLVSILINISKSEICDIITPIYYFDDTNCDPDYYSVVNPTVYIQNIKDYDYVLVSPEPISRSYNAPDNYIVVLDFGKSYNFQFVKDECVEDEPIITSNGPRFIITDPPCIGSLSTIDFIPDPKKNGINYTFAMDSDPITLPIQLDSPNQYIIEVFFDGVSKCKEPITLKGSNNPGVQPKIKTTNPVCGQLNGVIEIENYNNFTSIVIGSSAPIQPTNAGFYSELSGGEYTITTIDNECGERSISVELNQVAPSYHVEFVDFSCPTSPKMQLVINTTQSYQIFKGDEPISNPFTADYYDSFSVELECGVSFDLIINFPDSFPLLQYTYEESDYCQPYTINIIGYNSTLFPSLSVSQEDSTIGLDANNSFEATTGKIYILQDNCYSSVLKFGRTYPKPIYKYLNNSDFCVDTVDIQIYNAQDFYYISLAPFQGEGSISSKRYSIKDGIFRNVTNQRLYLEYSYRGCSDIYGFEIGNSNRMDNDNLDVEYNITRYPTCYYLFGEADVKFYKKNTTELVASFTQSFFYYGEGATFGFYRDFEYNCDGSVNGLNLGDFKLEQAHVNVTTETQPICKYSQNETTIRIDSNTEIATFKINGANVYPYNTNGNTYYFECNSGNITIELTFSRQTECKQMTIYHLVEPKQDFHLSYQTNSVTDCTIMDGSMFIDGWDNFTSLLIDGSPYVPGPDFWLVDLQSKAYLINFVKTFSDGSTCTGFEYIFVPSLPADISYTIINQPLCSNDQTGTVSFEYASNFPNQPNRMPIQYVSRGGIQIKGTIAENYYPGTYLFNVSYGTCSWGVPVTFNEIPIDITYKQVWNYLDESCQIQVGYQFSANNSIASGNIAPYSDGFTSVGGLLFGQVTNSYFNVEVYYAPYQACKKTFEISSYDSYDLLYPQVYYSIVRKPDCMSSDHTYDIKITNPSKWASVSVGGMSMDSNGIIKNVVPYMKMEGTTLGTNCKYSSLYRDEEYNEIAIESIITDETCHGSKNGQIQFPDDQYDYYAFSMVDDERVLLPLANPQDKYTFKQITSESVDIGRVGKNILKSTCMPFANATIQGSEPTLIENINDQCTADGLGSINYETSILGLNLLGYIYLNDSSEQQFNGTLNGIIPGSYRVANLRVTNDYCKRSFNLLEVNVGSSIFSININSSICESVIITPLSISSSYPNATYQYNITSPTNNLQQYIQPDLLKLDSFEEFGLYTVAVSDSHCIQTQVFNITKCLKLIDGSSDDDGGVNLGLAIGLPIGLVGLGAIIAASIFLYRKRQSPIKANQLPALSHEMETVSTFQGGRVVEIDKF</sequence>
<comment type="caution">
    <text evidence="3">The sequence shown here is derived from an EMBL/GenBank/DDBJ whole genome shotgun (WGS) entry which is preliminary data.</text>
</comment>
<evidence type="ECO:0000313" key="4">
    <source>
        <dbReference type="Proteomes" id="UP000002195"/>
    </source>
</evidence>
<dbReference type="VEuPathDB" id="AmoebaDB:DDB_G0288437"/>
<keyword evidence="1" id="KW-0472">Membrane</keyword>
<name>Q54IX7_DICDI</name>
<dbReference type="PANTHER" id="PTHR23524:SF1">
    <property type="entry name" value="MRH DOMAIN-CONTAINING PROTEIN-RELATED"/>
    <property type="match status" value="1"/>
</dbReference>
<dbReference type="EMBL" id="AAFI02000111">
    <property type="protein sequence ID" value="EAL63244.1"/>
    <property type="molecule type" value="Genomic_DNA"/>
</dbReference>
<evidence type="ECO:0000256" key="2">
    <source>
        <dbReference type="SAM" id="SignalP"/>
    </source>
</evidence>
<keyword evidence="1" id="KW-0812">Transmembrane</keyword>
<dbReference type="InParanoid" id="Q54IX7"/>
<evidence type="ECO:0008006" key="5">
    <source>
        <dbReference type="Google" id="ProtNLM"/>
    </source>
</evidence>
<feature type="chain" id="PRO_5004250056" description="MRH domain-containing protein" evidence="2">
    <location>
        <begin position="22"/>
        <end position="1302"/>
    </location>
</feature>
<dbReference type="GeneID" id="8626631"/>
<proteinExistence type="predicted"/>
<dbReference type="dictyBase" id="DDB_G0288437"/>
<keyword evidence="2" id="KW-0732">Signal</keyword>
<dbReference type="OMA" id="PICKYSQ"/>
<gene>
    <name evidence="3" type="ORF">DDB_G0288437</name>
</gene>
<reference evidence="3 4" key="1">
    <citation type="journal article" date="2005" name="Nature">
        <title>The genome of the social amoeba Dictyostelium discoideum.</title>
        <authorList>
            <consortium name="The Dictyostelium discoideum Sequencing Consortium"/>
            <person name="Eichinger L."/>
            <person name="Pachebat J.A."/>
            <person name="Glockner G."/>
            <person name="Rajandream M.A."/>
            <person name="Sucgang R."/>
            <person name="Berriman M."/>
            <person name="Song J."/>
            <person name="Olsen R."/>
            <person name="Szafranski K."/>
            <person name="Xu Q."/>
            <person name="Tunggal B."/>
            <person name="Kummerfeld S."/>
            <person name="Madera M."/>
            <person name="Konfortov B.A."/>
            <person name="Rivero F."/>
            <person name="Bankier A.T."/>
            <person name="Lehmann R."/>
            <person name="Hamlin N."/>
            <person name="Davies R."/>
            <person name="Gaudet P."/>
            <person name="Fey P."/>
            <person name="Pilcher K."/>
            <person name="Chen G."/>
            <person name="Saunders D."/>
            <person name="Sodergren E."/>
            <person name="Davis P."/>
            <person name="Kerhornou A."/>
            <person name="Nie X."/>
            <person name="Hall N."/>
            <person name="Anjard C."/>
            <person name="Hemphill L."/>
            <person name="Bason N."/>
            <person name="Farbrother P."/>
            <person name="Desany B."/>
            <person name="Just E."/>
            <person name="Morio T."/>
            <person name="Rost R."/>
            <person name="Churcher C."/>
            <person name="Cooper J."/>
            <person name="Haydock S."/>
            <person name="van Driessche N."/>
            <person name="Cronin A."/>
            <person name="Goodhead I."/>
            <person name="Muzny D."/>
            <person name="Mourier T."/>
            <person name="Pain A."/>
            <person name="Lu M."/>
            <person name="Harper D."/>
            <person name="Lindsay R."/>
            <person name="Hauser H."/>
            <person name="James K."/>
            <person name="Quiles M."/>
            <person name="Madan Babu M."/>
            <person name="Saito T."/>
            <person name="Buchrieser C."/>
            <person name="Wardroper A."/>
            <person name="Felder M."/>
            <person name="Thangavelu M."/>
            <person name="Johnson D."/>
            <person name="Knights A."/>
            <person name="Loulseged H."/>
            <person name="Mungall K."/>
            <person name="Oliver K."/>
            <person name="Price C."/>
            <person name="Quail M.A."/>
            <person name="Urushihara H."/>
            <person name="Hernandez J."/>
            <person name="Rabbinowitsch E."/>
            <person name="Steffen D."/>
            <person name="Sanders M."/>
            <person name="Ma J."/>
            <person name="Kohara Y."/>
            <person name="Sharp S."/>
            <person name="Simmonds M."/>
            <person name="Spiegler S."/>
            <person name="Tivey A."/>
            <person name="Sugano S."/>
            <person name="White B."/>
            <person name="Walker D."/>
            <person name="Woodward J."/>
            <person name="Winckler T."/>
            <person name="Tanaka Y."/>
            <person name="Shaulsky G."/>
            <person name="Schleicher M."/>
            <person name="Weinstock G."/>
            <person name="Rosenthal A."/>
            <person name="Cox E.C."/>
            <person name="Chisholm R.L."/>
            <person name="Gibbs R."/>
            <person name="Loomis W.F."/>
            <person name="Platzer M."/>
            <person name="Kay R.R."/>
            <person name="Williams J."/>
            <person name="Dear P.H."/>
            <person name="Noegel A.A."/>
            <person name="Barrell B."/>
            <person name="Kuspa A."/>
        </authorList>
    </citation>
    <scope>NUCLEOTIDE SEQUENCE [LARGE SCALE GENOMIC DNA]</scope>
    <source>
        <strain evidence="3 4">AX4</strain>
    </source>
</reference>
<keyword evidence="1" id="KW-1133">Transmembrane helix</keyword>